<organism evidence="13 14">
    <name type="scientific">Amphimedon queenslandica</name>
    <name type="common">Sponge</name>
    <dbReference type="NCBI Taxonomy" id="400682"/>
    <lineage>
        <taxon>Eukaryota</taxon>
        <taxon>Metazoa</taxon>
        <taxon>Porifera</taxon>
        <taxon>Demospongiae</taxon>
        <taxon>Heteroscleromorpha</taxon>
        <taxon>Haplosclerida</taxon>
        <taxon>Niphatidae</taxon>
        <taxon>Amphimedon</taxon>
    </lineage>
</organism>
<evidence type="ECO:0000256" key="9">
    <source>
        <dbReference type="PROSITE-ProRule" id="PRU00965"/>
    </source>
</evidence>
<feature type="compositionally biased region" description="Basic residues" evidence="10">
    <location>
        <begin position="436"/>
        <end position="447"/>
    </location>
</feature>
<keyword evidence="8" id="KW-0862">Zinc</keyword>
<keyword evidence="3" id="KW-0489">Methyltransferase</keyword>
<dbReference type="RefSeq" id="XP_011408908.2">
    <property type="nucleotide sequence ID" value="XM_011410606.2"/>
</dbReference>
<evidence type="ECO:0000256" key="4">
    <source>
        <dbReference type="ARBA" id="ARBA00022679"/>
    </source>
</evidence>
<evidence type="ECO:0000256" key="7">
    <source>
        <dbReference type="ARBA" id="ARBA00022771"/>
    </source>
</evidence>
<comment type="subcellular location">
    <subcellularLocation>
        <location evidence="1">Cytoplasm</location>
    </subcellularLocation>
</comment>
<sequence>MRIKLSLQNMAARVELGDLAVSDSPPYCIHGPTLVFRRYYQEKHTSRQFYACAVHRNRKGCQFFHYTDQPLSGEKREHYMSLYREYQASLTQSHTVSLSSSSSAAPPINSISFCIECSLLYATDKDGHIHNKHSHRERITKEEAQQPTLLLYPASDNKGQAQYFFSDKTHSFILSEMKRLNFSHAICLGTPKIFEALAGAGIKGFLLDIDHRFHQFYGGEVFQRFNMFNGFFYDEGKGKESLMRFIESVPQDRILLIIDPPFGGLLNALRTGVDIIWNLIGTECSTLLVFPYFNEVHVTESFPTFLMLDYQVTYGNHRYYGDNGKKGKPSPVRFFTNIPLPGLVLPTDEGYKYCSVCNRYVSSLNEHCSICDCCTSKDGRSYKHCHQCGTCVKETHDHCLTCKSCQPSQHDCQQKSMRKSGCFVCGAFDHKKQHCPSRPSRHLRNDKRKMSFVSKRKPVLRKRLKSKSNISSSTSKT</sequence>
<dbReference type="InterPro" id="IPR017921">
    <property type="entry name" value="Znf_CTCHY"/>
</dbReference>
<dbReference type="GeneID" id="105315842"/>
<evidence type="ECO:0000313" key="13">
    <source>
        <dbReference type="EnsemblMetazoa" id="XP_011408908.2"/>
    </source>
</evidence>
<evidence type="ECO:0000256" key="6">
    <source>
        <dbReference type="ARBA" id="ARBA00022723"/>
    </source>
</evidence>
<dbReference type="KEGG" id="aqu:105315842"/>
<feature type="compositionally biased region" description="Basic residues" evidence="10">
    <location>
        <begin position="454"/>
        <end position="466"/>
    </location>
</feature>
<keyword evidence="6" id="KW-0479">Metal-binding</keyword>
<keyword evidence="5" id="KW-0949">S-adenosyl-L-methionine</keyword>
<keyword evidence="14" id="KW-1185">Reference proteome</keyword>
<evidence type="ECO:0000313" key="14">
    <source>
        <dbReference type="Proteomes" id="UP000007879"/>
    </source>
</evidence>
<dbReference type="InterPro" id="IPR010666">
    <property type="entry name" value="Znf_GRF"/>
</dbReference>
<evidence type="ECO:0000256" key="1">
    <source>
        <dbReference type="ARBA" id="ARBA00004496"/>
    </source>
</evidence>
<dbReference type="PROSITE" id="PS50216">
    <property type="entry name" value="DHHC"/>
    <property type="match status" value="1"/>
</dbReference>
<keyword evidence="4" id="KW-0808">Transferase</keyword>
<dbReference type="PROSITE" id="PS51270">
    <property type="entry name" value="ZF_CTCHY"/>
    <property type="match status" value="1"/>
</dbReference>
<proteinExistence type="predicted"/>
<evidence type="ECO:0000256" key="3">
    <source>
        <dbReference type="ARBA" id="ARBA00022603"/>
    </source>
</evidence>
<evidence type="ECO:0000256" key="10">
    <source>
        <dbReference type="SAM" id="MobiDB-lite"/>
    </source>
</evidence>
<evidence type="ECO:0000259" key="12">
    <source>
        <dbReference type="PROSITE" id="PS51999"/>
    </source>
</evidence>
<evidence type="ECO:0008006" key="15">
    <source>
        <dbReference type="Google" id="ProtNLM"/>
    </source>
</evidence>
<evidence type="ECO:0000256" key="5">
    <source>
        <dbReference type="ARBA" id="ARBA00022691"/>
    </source>
</evidence>
<dbReference type="PANTHER" id="PTHR13493:SF3">
    <property type="entry name" value="RRNA N6-ADENOSINE-METHYLTRANSFERASE ZCCHC4"/>
    <property type="match status" value="1"/>
</dbReference>
<keyword evidence="7 9" id="KW-0863">Zinc-finger</keyword>
<feature type="compositionally biased region" description="Low complexity" evidence="10">
    <location>
        <begin position="467"/>
        <end position="477"/>
    </location>
</feature>
<keyword evidence="2" id="KW-0963">Cytoplasm</keyword>
<evidence type="ECO:0000256" key="2">
    <source>
        <dbReference type="ARBA" id="ARBA00022490"/>
    </source>
</evidence>
<protein>
    <recommendedName>
        <fullName evidence="15">CTCHY-type domain-containing protein</fullName>
    </recommendedName>
</protein>
<feature type="region of interest" description="Disordered" evidence="10">
    <location>
        <begin position="436"/>
        <end position="477"/>
    </location>
</feature>
<dbReference type="GO" id="GO:0005730">
    <property type="term" value="C:nucleolus"/>
    <property type="evidence" value="ECO:0007669"/>
    <property type="project" value="TreeGrafter"/>
</dbReference>
<dbReference type="GO" id="GO:0008270">
    <property type="term" value="F:zinc ion binding"/>
    <property type="evidence" value="ECO:0007669"/>
    <property type="project" value="UniProtKB-KW"/>
</dbReference>
<dbReference type="AlphaFoldDB" id="A0AAN0ISJ2"/>
<accession>A0AAN0ISJ2</accession>
<dbReference type="InterPro" id="IPR041370">
    <property type="entry name" value="Mlase_EEF1AKMT1/ZCCHC4"/>
</dbReference>
<feature type="domain" description="GRF-type" evidence="12">
    <location>
        <begin position="28"/>
        <end position="70"/>
    </location>
</feature>
<dbReference type="PANTHER" id="PTHR13493">
    <property type="entry name" value="ZINC FINGER CCHC DOMAIN-CONTAINING"/>
    <property type="match status" value="1"/>
</dbReference>
<dbReference type="Pfam" id="PF10237">
    <property type="entry name" value="N6-adenineMlase"/>
    <property type="match status" value="1"/>
</dbReference>
<dbReference type="EnsemblMetazoa" id="XM_011410606.2">
    <property type="protein sequence ID" value="XP_011408908.2"/>
    <property type="gene ID" value="LOC105315842"/>
</dbReference>
<feature type="domain" description="CTCHY-type" evidence="11">
    <location>
        <begin position="349"/>
        <end position="420"/>
    </location>
</feature>
<evidence type="ECO:0000259" key="11">
    <source>
        <dbReference type="PROSITE" id="PS51270"/>
    </source>
</evidence>
<dbReference type="GO" id="GO:0008988">
    <property type="term" value="F:rRNA (adenine-N6-)-methyltransferase activity"/>
    <property type="evidence" value="ECO:0007669"/>
    <property type="project" value="InterPro"/>
</dbReference>
<dbReference type="PROSITE" id="PS51999">
    <property type="entry name" value="ZF_GRF"/>
    <property type="match status" value="1"/>
</dbReference>
<dbReference type="InterPro" id="IPR039846">
    <property type="entry name" value="ZCCHC4"/>
</dbReference>
<reference evidence="13" key="2">
    <citation type="submission" date="2024-06" db="UniProtKB">
        <authorList>
            <consortium name="EnsemblMetazoa"/>
        </authorList>
    </citation>
    <scope>IDENTIFICATION</scope>
</reference>
<dbReference type="Proteomes" id="UP000007879">
    <property type="component" value="Unassembled WGS sequence"/>
</dbReference>
<reference evidence="14" key="1">
    <citation type="journal article" date="2010" name="Nature">
        <title>The Amphimedon queenslandica genome and the evolution of animal complexity.</title>
        <authorList>
            <person name="Srivastava M."/>
            <person name="Simakov O."/>
            <person name="Chapman J."/>
            <person name="Fahey B."/>
            <person name="Gauthier M.E."/>
            <person name="Mitros T."/>
            <person name="Richards G.S."/>
            <person name="Conaco C."/>
            <person name="Dacre M."/>
            <person name="Hellsten U."/>
            <person name="Larroux C."/>
            <person name="Putnam N.H."/>
            <person name="Stanke M."/>
            <person name="Adamska M."/>
            <person name="Darling A."/>
            <person name="Degnan S.M."/>
            <person name="Oakley T.H."/>
            <person name="Plachetzki D.C."/>
            <person name="Zhai Y."/>
            <person name="Adamski M."/>
            <person name="Calcino A."/>
            <person name="Cummins S.F."/>
            <person name="Goodstein D.M."/>
            <person name="Harris C."/>
            <person name="Jackson D.J."/>
            <person name="Leys S.P."/>
            <person name="Shu S."/>
            <person name="Woodcroft B.J."/>
            <person name="Vervoort M."/>
            <person name="Kosik K.S."/>
            <person name="Manning G."/>
            <person name="Degnan B.M."/>
            <person name="Rokhsar D.S."/>
        </authorList>
    </citation>
    <scope>NUCLEOTIDE SEQUENCE [LARGE SCALE GENOMIC DNA]</scope>
</reference>
<evidence type="ECO:0000256" key="8">
    <source>
        <dbReference type="ARBA" id="ARBA00022833"/>
    </source>
</evidence>
<name>A0AAN0ISJ2_AMPQE</name>
<dbReference type="GO" id="GO:0005737">
    <property type="term" value="C:cytoplasm"/>
    <property type="evidence" value="ECO:0007669"/>
    <property type="project" value="UniProtKB-SubCell"/>
</dbReference>